<name>A0A2G8LHC8_STIJA</name>
<evidence type="ECO:0000313" key="3">
    <source>
        <dbReference type="Proteomes" id="UP000230750"/>
    </source>
</evidence>
<dbReference type="Proteomes" id="UP000230750">
    <property type="component" value="Unassembled WGS sequence"/>
</dbReference>
<evidence type="ECO:0000313" key="2">
    <source>
        <dbReference type="EMBL" id="PIK59659.1"/>
    </source>
</evidence>
<protein>
    <recommendedName>
        <fullName evidence="1">IgGFc-binding protein N-terminal domain-containing protein</fullName>
    </recommendedName>
</protein>
<dbReference type="PANTHER" id="PTHR46534">
    <property type="entry name" value="IGGFC_BINDING DOMAIN-CONTAINING PROTEIN"/>
    <property type="match status" value="1"/>
</dbReference>
<gene>
    <name evidence="2" type="ORF">BSL78_03390</name>
</gene>
<dbReference type="PANTHER" id="PTHR46534:SF1">
    <property type="entry name" value="IGGFC-BINDING PROTEIN N-TERMINAL DOMAIN-CONTAINING PROTEIN"/>
    <property type="match status" value="1"/>
</dbReference>
<reference evidence="2 3" key="1">
    <citation type="journal article" date="2017" name="PLoS Biol.">
        <title>The sea cucumber genome provides insights into morphological evolution and visceral regeneration.</title>
        <authorList>
            <person name="Zhang X."/>
            <person name="Sun L."/>
            <person name="Yuan J."/>
            <person name="Sun Y."/>
            <person name="Gao Y."/>
            <person name="Zhang L."/>
            <person name="Li S."/>
            <person name="Dai H."/>
            <person name="Hamel J.F."/>
            <person name="Liu C."/>
            <person name="Yu Y."/>
            <person name="Liu S."/>
            <person name="Lin W."/>
            <person name="Guo K."/>
            <person name="Jin S."/>
            <person name="Xu P."/>
            <person name="Storey K.B."/>
            <person name="Huan P."/>
            <person name="Zhang T."/>
            <person name="Zhou Y."/>
            <person name="Zhang J."/>
            <person name="Lin C."/>
            <person name="Li X."/>
            <person name="Xing L."/>
            <person name="Huo D."/>
            <person name="Sun M."/>
            <person name="Wang L."/>
            <person name="Mercier A."/>
            <person name="Li F."/>
            <person name="Yang H."/>
            <person name="Xiang J."/>
        </authorList>
    </citation>
    <scope>NUCLEOTIDE SEQUENCE [LARGE SCALE GENOMIC DNA]</scope>
    <source>
        <strain evidence="2">Shaxun</strain>
        <tissue evidence="2">Muscle</tissue>
    </source>
</reference>
<dbReference type="AlphaFoldDB" id="A0A2G8LHC8"/>
<keyword evidence="3" id="KW-1185">Reference proteome</keyword>
<dbReference type="InterPro" id="IPR035234">
    <property type="entry name" value="IgGFc-bd_N"/>
</dbReference>
<feature type="domain" description="IgGFc-binding protein N-terminal" evidence="1">
    <location>
        <begin position="3"/>
        <end position="241"/>
    </location>
</feature>
<accession>A0A2G8LHC8</accession>
<comment type="caution">
    <text evidence="2">The sequence shown here is derived from an EMBL/GenBank/DDBJ whole genome shotgun (WGS) entry which is preliminary data.</text>
</comment>
<dbReference type="OrthoDB" id="10005154at2759"/>
<proteinExistence type="predicted"/>
<dbReference type="EMBL" id="MRZV01000076">
    <property type="protein sequence ID" value="PIK59659.1"/>
    <property type="molecule type" value="Genomic_DNA"/>
</dbReference>
<evidence type="ECO:0000259" key="1">
    <source>
        <dbReference type="Pfam" id="PF17517"/>
    </source>
</evidence>
<dbReference type="Pfam" id="PF17517">
    <property type="entry name" value="IgGFc_binding"/>
    <property type="match status" value="1"/>
</dbReference>
<sequence>MQLTIHEHEVIQLVSDSNAEYIGGSVVESDKPVALFTGHLCASTPGSACDTLSEQVVPVESWSSTYIYTATGTFLDRSVYVIHTYYENSEVTIPGIEPVTLQVGEFWQGELQGSGVITSNQPISVLQLLRTINQYTVDPSIIQVPSEEQFSYIFGFSTPPKSGGDSEGFFNFLNIIVKSNESETILVNGEPILQNSSHSHHSIAGTPYDVYTVEVPKGEGVFYVEQSSFVDASPFSVIVYGFESSESYGYSAGLLLQTDERLLNIEPFFVREVGGEQLTVTLR</sequence>
<organism evidence="2 3">
    <name type="scientific">Stichopus japonicus</name>
    <name type="common">Sea cucumber</name>
    <dbReference type="NCBI Taxonomy" id="307972"/>
    <lineage>
        <taxon>Eukaryota</taxon>
        <taxon>Metazoa</taxon>
        <taxon>Echinodermata</taxon>
        <taxon>Eleutherozoa</taxon>
        <taxon>Echinozoa</taxon>
        <taxon>Holothuroidea</taxon>
        <taxon>Aspidochirotacea</taxon>
        <taxon>Aspidochirotida</taxon>
        <taxon>Stichopodidae</taxon>
        <taxon>Apostichopus</taxon>
    </lineage>
</organism>